<evidence type="ECO:0000256" key="10">
    <source>
        <dbReference type="ARBA" id="ARBA00023136"/>
    </source>
</evidence>
<dbReference type="InterPro" id="IPR050428">
    <property type="entry name" value="TCS_sensor_his_kinase"/>
</dbReference>
<dbReference type="EMBL" id="JYNX01000032">
    <property type="protein sequence ID" value="KMO80947.1"/>
    <property type="molecule type" value="Genomic_DNA"/>
</dbReference>
<dbReference type="RefSeq" id="WP_048418037.1">
    <property type="nucleotide sequence ID" value="NZ_JYNX01000032.1"/>
</dbReference>
<dbReference type="GO" id="GO:0000155">
    <property type="term" value="F:phosphorelay sensor kinase activity"/>
    <property type="evidence" value="ECO:0007669"/>
    <property type="project" value="InterPro"/>
</dbReference>
<keyword evidence="4" id="KW-0597">Phosphoprotein</keyword>
<dbReference type="InterPro" id="IPR036890">
    <property type="entry name" value="HATPase_C_sf"/>
</dbReference>
<comment type="catalytic activity">
    <reaction evidence="1">
        <text>ATP + protein L-histidine = ADP + protein N-phospho-L-histidine.</text>
        <dbReference type="EC" id="2.7.13.3"/>
    </reaction>
</comment>
<evidence type="ECO:0000256" key="2">
    <source>
        <dbReference type="ARBA" id="ARBA00004236"/>
    </source>
</evidence>
<dbReference type="Gene3D" id="3.30.565.10">
    <property type="entry name" value="Histidine kinase-like ATPase, C-terminal domain"/>
    <property type="match status" value="1"/>
</dbReference>
<organism evidence="13 14">
    <name type="scientific">Mycolicibacterium chubuense</name>
    <name type="common">Mycobacterium chubuense</name>
    <dbReference type="NCBI Taxonomy" id="1800"/>
    <lineage>
        <taxon>Bacteria</taxon>
        <taxon>Bacillati</taxon>
        <taxon>Actinomycetota</taxon>
        <taxon>Actinomycetes</taxon>
        <taxon>Mycobacteriales</taxon>
        <taxon>Mycobacteriaceae</taxon>
        <taxon>Mycolicibacterium</taxon>
    </lineage>
</organism>
<evidence type="ECO:0000256" key="1">
    <source>
        <dbReference type="ARBA" id="ARBA00000085"/>
    </source>
</evidence>
<dbReference type="InterPro" id="IPR003594">
    <property type="entry name" value="HATPase_dom"/>
</dbReference>
<dbReference type="PANTHER" id="PTHR45436:SF5">
    <property type="entry name" value="SENSOR HISTIDINE KINASE TRCS"/>
    <property type="match status" value="1"/>
</dbReference>
<evidence type="ECO:0000256" key="9">
    <source>
        <dbReference type="ARBA" id="ARBA00023012"/>
    </source>
</evidence>
<dbReference type="PANTHER" id="PTHR45436">
    <property type="entry name" value="SENSOR HISTIDINE KINASE YKOH"/>
    <property type="match status" value="1"/>
</dbReference>
<evidence type="ECO:0000256" key="4">
    <source>
        <dbReference type="ARBA" id="ARBA00022553"/>
    </source>
</evidence>
<keyword evidence="8 11" id="KW-1133">Transmembrane helix</keyword>
<dbReference type="InterPro" id="IPR005467">
    <property type="entry name" value="His_kinase_dom"/>
</dbReference>
<keyword evidence="9" id="KW-0902">Two-component regulatory system</keyword>
<dbReference type="CDD" id="cd00075">
    <property type="entry name" value="HATPase"/>
    <property type="match status" value="1"/>
</dbReference>
<sequence>MTSSSDLAVVRRAGRIAALQASLALTAVLLLVGAVIFLVDAQVQKQQIADQLTSVVGTADDVTDPPPGMQLVLQDLAGETSASADGLPIAELLGREPGFSDIRIGDESYRVLVADRPRGRVVALLALESYEASRNRLLLALGAAELAGILASVGVVVLLTRRSLRPLTEALALQRRFVADASHELRAPLTVLHTRIQLLARRFDDGDAHRAKEQIEALAADTRVLGEVIEDLLASASMASNGVPRDRVDVADLAEDVRASMSEHAASAGVTLAVNRDTEASATAFVVLGSAAALRRALTSLVDNALAHEHAGGSIEICLRRRGPNVVIDVRDDGVGVDPDAMDGLFARFSHGHAHTATGGRERYGIGLALVREIAVAHRGDISVAQTPGGGATFTLTLAAAPPG</sequence>
<accession>A0A0J6WGU5</accession>
<dbReference type="InterPro" id="IPR003661">
    <property type="entry name" value="HisK_dim/P_dom"/>
</dbReference>
<evidence type="ECO:0000256" key="11">
    <source>
        <dbReference type="SAM" id="Phobius"/>
    </source>
</evidence>
<keyword evidence="7 13" id="KW-0418">Kinase</keyword>
<dbReference type="EC" id="2.7.13.3" evidence="3"/>
<comment type="caution">
    <text evidence="13">The sequence shown here is derived from an EMBL/GenBank/DDBJ whole genome shotgun (WGS) entry which is preliminary data.</text>
</comment>
<keyword evidence="14" id="KW-1185">Reference proteome</keyword>
<evidence type="ECO:0000313" key="13">
    <source>
        <dbReference type="EMBL" id="KMO80947.1"/>
    </source>
</evidence>
<evidence type="ECO:0000256" key="7">
    <source>
        <dbReference type="ARBA" id="ARBA00022777"/>
    </source>
</evidence>
<dbReference type="InterPro" id="IPR036097">
    <property type="entry name" value="HisK_dim/P_sf"/>
</dbReference>
<reference evidence="13 14" key="1">
    <citation type="journal article" date="2015" name="Genome Biol. Evol.">
        <title>Characterization of Three Mycobacterium spp. with Potential Use in Bioremediation by Genome Sequencing and Comparative Genomics.</title>
        <authorList>
            <person name="Das S."/>
            <person name="Pettersson B.M."/>
            <person name="Behra P.R."/>
            <person name="Ramesh M."/>
            <person name="Dasgupta S."/>
            <person name="Bhattacharya A."/>
            <person name="Kirsebom L.A."/>
        </authorList>
    </citation>
    <scope>NUCLEOTIDE SEQUENCE [LARGE SCALE GENOMIC DNA]</scope>
    <source>
        <strain evidence="13 14">DSM 44219</strain>
    </source>
</reference>
<protein>
    <recommendedName>
        <fullName evidence="3">histidine kinase</fullName>
        <ecNumber evidence="3">2.7.13.3</ecNumber>
    </recommendedName>
</protein>
<evidence type="ECO:0000313" key="14">
    <source>
        <dbReference type="Proteomes" id="UP000036176"/>
    </source>
</evidence>
<dbReference type="AlphaFoldDB" id="A0A0J6WGU5"/>
<keyword evidence="10 11" id="KW-0472">Membrane</keyword>
<keyword evidence="6 11" id="KW-0812">Transmembrane</keyword>
<dbReference type="SMART" id="SM00387">
    <property type="entry name" value="HATPase_c"/>
    <property type="match status" value="1"/>
</dbReference>
<dbReference type="Gene3D" id="1.10.287.130">
    <property type="match status" value="1"/>
</dbReference>
<dbReference type="PROSITE" id="PS50109">
    <property type="entry name" value="HIS_KIN"/>
    <property type="match status" value="1"/>
</dbReference>
<dbReference type="PRINTS" id="PR00344">
    <property type="entry name" value="BCTRLSENSOR"/>
</dbReference>
<dbReference type="Pfam" id="PF02518">
    <property type="entry name" value="HATPase_c"/>
    <property type="match status" value="1"/>
</dbReference>
<dbReference type="OrthoDB" id="9786919at2"/>
<dbReference type="GO" id="GO:0005886">
    <property type="term" value="C:plasma membrane"/>
    <property type="evidence" value="ECO:0007669"/>
    <property type="project" value="UniProtKB-SubCell"/>
</dbReference>
<name>A0A0J6WGU5_MYCCU</name>
<gene>
    <name evidence="13" type="primary">senX3_1</name>
    <name evidence="13" type="ORF">MCHUDSM44219_01997</name>
</gene>
<comment type="subcellular location">
    <subcellularLocation>
        <location evidence="2">Cell membrane</location>
    </subcellularLocation>
</comment>
<dbReference type="PATRIC" id="fig|1800.3.peg.2002"/>
<dbReference type="Pfam" id="PF00512">
    <property type="entry name" value="HisKA"/>
    <property type="match status" value="1"/>
</dbReference>
<feature type="domain" description="Histidine kinase" evidence="12">
    <location>
        <begin position="180"/>
        <end position="402"/>
    </location>
</feature>
<feature type="transmembrane region" description="Helical" evidence="11">
    <location>
        <begin position="16"/>
        <end position="39"/>
    </location>
</feature>
<dbReference type="SMART" id="SM00388">
    <property type="entry name" value="HisKA"/>
    <property type="match status" value="1"/>
</dbReference>
<evidence type="ECO:0000256" key="3">
    <source>
        <dbReference type="ARBA" id="ARBA00012438"/>
    </source>
</evidence>
<evidence type="ECO:0000256" key="8">
    <source>
        <dbReference type="ARBA" id="ARBA00022989"/>
    </source>
</evidence>
<feature type="transmembrane region" description="Helical" evidence="11">
    <location>
        <begin position="137"/>
        <end position="159"/>
    </location>
</feature>
<dbReference type="Proteomes" id="UP000036176">
    <property type="component" value="Unassembled WGS sequence"/>
</dbReference>
<proteinExistence type="predicted"/>
<keyword evidence="5 13" id="KW-0808">Transferase</keyword>
<dbReference type="SUPFAM" id="SSF55874">
    <property type="entry name" value="ATPase domain of HSP90 chaperone/DNA topoisomerase II/histidine kinase"/>
    <property type="match status" value="1"/>
</dbReference>
<evidence type="ECO:0000259" key="12">
    <source>
        <dbReference type="PROSITE" id="PS50109"/>
    </source>
</evidence>
<dbReference type="InterPro" id="IPR004358">
    <property type="entry name" value="Sig_transdc_His_kin-like_C"/>
</dbReference>
<dbReference type="SUPFAM" id="SSF47384">
    <property type="entry name" value="Homodimeric domain of signal transducing histidine kinase"/>
    <property type="match status" value="1"/>
</dbReference>
<dbReference type="CDD" id="cd00082">
    <property type="entry name" value="HisKA"/>
    <property type="match status" value="1"/>
</dbReference>
<evidence type="ECO:0000256" key="5">
    <source>
        <dbReference type="ARBA" id="ARBA00022679"/>
    </source>
</evidence>
<evidence type="ECO:0000256" key="6">
    <source>
        <dbReference type="ARBA" id="ARBA00022692"/>
    </source>
</evidence>